<evidence type="ECO:0000256" key="3">
    <source>
        <dbReference type="ARBA" id="ARBA00012438"/>
    </source>
</evidence>
<dbReference type="Gene3D" id="1.20.120.620">
    <property type="entry name" value="Backbone structure of the membrane domain of e. Coli histidine kinase receptor kdpd"/>
    <property type="match status" value="1"/>
</dbReference>
<evidence type="ECO:0000313" key="15">
    <source>
        <dbReference type="EMBL" id="TDK55364.1"/>
    </source>
</evidence>
<proteinExistence type="predicted"/>
<dbReference type="Pfam" id="PF00512">
    <property type="entry name" value="HisKA"/>
    <property type="match status" value="1"/>
</dbReference>
<evidence type="ECO:0000259" key="14">
    <source>
        <dbReference type="PROSITE" id="PS50109"/>
    </source>
</evidence>
<comment type="caution">
    <text evidence="15">The sequence shown here is derived from an EMBL/GenBank/DDBJ whole genome shotgun (WGS) entry which is preliminary data.</text>
</comment>
<reference evidence="15 16" key="1">
    <citation type="submission" date="2019-03" db="EMBL/GenBank/DDBJ databases">
        <title>Bacillus niacini sp. nov. a Nicotinate-Metabolizing Mesophile Isolated from Soil.</title>
        <authorList>
            <person name="Zhang G."/>
        </authorList>
    </citation>
    <scope>NUCLEOTIDE SEQUENCE [LARGE SCALE GENOMIC DNA]</scope>
    <source>
        <strain evidence="15 16">WN066</strain>
    </source>
</reference>
<evidence type="ECO:0000256" key="10">
    <source>
        <dbReference type="ARBA" id="ARBA00022989"/>
    </source>
</evidence>
<dbReference type="Gene3D" id="1.10.287.130">
    <property type="match status" value="1"/>
</dbReference>
<dbReference type="InterPro" id="IPR052023">
    <property type="entry name" value="Histidine_kinase_KdpD"/>
</dbReference>
<dbReference type="Proteomes" id="UP000295132">
    <property type="component" value="Unassembled WGS sequence"/>
</dbReference>
<name>A0A4R5VJS5_9BACI</name>
<keyword evidence="10 13" id="KW-1133">Transmembrane helix</keyword>
<keyword evidence="12 13" id="KW-0472">Membrane</keyword>
<accession>A0A4R5VJS5</accession>
<dbReference type="Pfam" id="PF13492">
    <property type="entry name" value="GAF_3"/>
    <property type="match status" value="1"/>
</dbReference>
<keyword evidence="6 13" id="KW-0812">Transmembrane</keyword>
<dbReference type="PANTHER" id="PTHR45569">
    <property type="entry name" value="SENSOR PROTEIN KDPD"/>
    <property type="match status" value="1"/>
</dbReference>
<keyword evidence="9" id="KW-0067">ATP-binding</keyword>
<dbReference type="InterPro" id="IPR006016">
    <property type="entry name" value="UspA"/>
</dbReference>
<dbReference type="EC" id="2.7.13.3" evidence="3"/>
<dbReference type="SMART" id="SM00388">
    <property type="entry name" value="HisKA"/>
    <property type="match status" value="1"/>
</dbReference>
<dbReference type="AlphaFoldDB" id="A0A4R5VJS5"/>
<dbReference type="InterPro" id="IPR027417">
    <property type="entry name" value="P-loop_NTPase"/>
</dbReference>
<keyword evidence="8 15" id="KW-0418">Kinase</keyword>
<evidence type="ECO:0000256" key="2">
    <source>
        <dbReference type="ARBA" id="ARBA00004651"/>
    </source>
</evidence>
<dbReference type="CDD" id="cd01987">
    <property type="entry name" value="USP_KdpD-like"/>
    <property type="match status" value="1"/>
</dbReference>
<dbReference type="InterPro" id="IPR004358">
    <property type="entry name" value="Sig_transdc_His_kin-like_C"/>
</dbReference>
<evidence type="ECO:0000256" key="6">
    <source>
        <dbReference type="ARBA" id="ARBA00022692"/>
    </source>
</evidence>
<comment type="catalytic activity">
    <reaction evidence="1">
        <text>ATP + protein L-histidine = ADP + protein N-phospho-L-histidine.</text>
        <dbReference type="EC" id="2.7.13.3"/>
    </reaction>
</comment>
<feature type="transmembrane region" description="Helical" evidence="13">
    <location>
        <begin position="419"/>
        <end position="437"/>
    </location>
</feature>
<comment type="subcellular location">
    <subcellularLocation>
        <location evidence="2">Cell membrane</location>
        <topology evidence="2">Multi-pass membrane protein</topology>
    </subcellularLocation>
</comment>
<evidence type="ECO:0000256" key="4">
    <source>
        <dbReference type="ARBA" id="ARBA00022553"/>
    </source>
</evidence>
<feature type="transmembrane region" description="Helical" evidence="13">
    <location>
        <begin position="469"/>
        <end position="489"/>
    </location>
</feature>
<dbReference type="GO" id="GO:0005886">
    <property type="term" value="C:plasma membrane"/>
    <property type="evidence" value="ECO:0007669"/>
    <property type="project" value="UniProtKB-SubCell"/>
</dbReference>
<dbReference type="InterPro" id="IPR025201">
    <property type="entry name" value="KdpD_TM"/>
</dbReference>
<dbReference type="SUPFAM" id="SSF55781">
    <property type="entry name" value="GAF domain-like"/>
    <property type="match status" value="1"/>
</dbReference>
<dbReference type="Pfam" id="PF02702">
    <property type="entry name" value="KdpD"/>
    <property type="match status" value="1"/>
</dbReference>
<dbReference type="InterPro" id="IPR036890">
    <property type="entry name" value="HATPase_C_sf"/>
</dbReference>
<feature type="domain" description="Histidine kinase" evidence="14">
    <location>
        <begin position="669"/>
        <end position="884"/>
    </location>
</feature>
<dbReference type="InterPro" id="IPR036097">
    <property type="entry name" value="HisK_dim/P_sf"/>
</dbReference>
<dbReference type="InterPro" id="IPR003018">
    <property type="entry name" value="GAF"/>
</dbReference>
<dbReference type="Pfam" id="PF13493">
    <property type="entry name" value="DUF4118"/>
    <property type="match status" value="1"/>
</dbReference>
<dbReference type="Pfam" id="PF00582">
    <property type="entry name" value="Usp"/>
    <property type="match status" value="1"/>
</dbReference>
<dbReference type="Gene3D" id="3.40.50.620">
    <property type="entry name" value="HUPs"/>
    <property type="match status" value="1"/>
</dbReference>
<evidence type="ECO:0000256" key="11">
    <source>
        <dbReference type="ARBA" id="ARBA00023012"/>
    </source>
</evidence>
<evidence type="ECO:0000256" key="12">
    <source>
        <dbReference type="ARBA" id="ARBA00023136"/>
    </source>
</evidence>
<dbReference type="EMBL" id="SMYO01000033">
    <property type="protein sequence ID" value="TDK55364.1"/>
    <property type="molecule type" value="Genomic_DNA"/>
</dbReference>
<protein>
    <recommendedName>
        <fullName evidence="3">histidine kinase</fullName>
        <ecNumber evidence="3">2.7.13.3</ecNumber>
    </recommendedName>
</protein>
<dbReference type="GO" id="GO:0000155">
    <property type="term" value="F:phosphorelay sensor kinase activity"/>
    <property type="evidence" value="ECO:0007669"/>
    <property type="project" value="InterPro"/>
</dbReference>
<dbReference type="InterPro" id="IPR014729">
    <property type="entry name" value="Rossmann-like_a/b/a_fold"/>
</dbReference>
<dbReference type="InterPro" id="IPR038318">
    <property type="entry name" value="KdpD_sf"/>
</dbReference>
<dbReference type="InterPro" id="IPR005467">
    <property type="entry name" value="His_kinase_dom"/>
</dbReference>
<evidence type="ECO:0000256" key="9">
    <source>
        <dbReference type="ARBA" id="ARBA00022840"/>
    </source>
</evidence>
<evidence type="ECO:0000256" key="1">
    <source>
        <dbReference type="ARBA" id="ARBA00000085"/>
    </source>
</evidence>
<feature type="transmembrane region" description="Helical" evidence="13">
    <location>
        <begin position="443"/>
        <end position="462"/>
    </location>
</feature>
<dbReference type="RefSeq" id="WP_133340140.1">
    <property type="nucleotide sequence ID" value="NZ_SMYO01000033.1"/>
</dbReference>
<organism evidence="15 16">
    <name type="scientific">Bacillus salipaludis</name>
    <dbReference type="NCBI Taxonomy" id="2547811"/>
    <lineage>
        <taxon>Bacteria</taxon>
        <taxon>Bacillati</taxon>
        <taxon>Bacillota</taxon>
        <taxon>Bacilli</taxon>
        <taxon>Bacillales</taxon>
        <taxon>Bacillaceae</taxon>
        <taxon>Bacillus</taxon>
    </lineage>
</organism>
<dbReference type="PRINTS" id="PR00344">
    <property type="entry name" value="BCTRLSENSOR"/>
</dbReference>
<dbReference type="Gene3D" id="3.30.565.10">
    <property type="entry name" value="Histidine kinase-like ATPase, C-terminal domain"/>
    <property type="match status" value="1"/>
</dbReference>
<dbReference type="PROSITE" id="PS50109">
    <property type="entry name" value="HIS_KIN"/>
    <property type="match status" value="1"/>
</dbReference>
<evidence type="ECO:0000313" key="16">
    <source>
        <dbReference type="Proteomes" id="UP000295132"/>
    </source>
</evidence>
<keyword evidence="4" id="KW-0597">Phosphoprotein</keyword>
<dbReference type="InterPro" id="IPR029016">
    <property type="entry name" value="GAF-like_dom_sf"/>
</dbReference>
<dbReference type="SUPFAM" id="SSF47384">
    <property type="entry name" value="Homodimeric domain of signal transducing histidine kinase"/>
    <property type="match status" value="1"/>
</dbReference>
<dbReference type="SUPFAM" id="SSF52402">
    <property type="entry name" value="Adenine nucleotide alpha hydrolases-like"/>
    <property type="match status" value="1"/>
</dbReference>
<dbReference type="Gene3D" id="3.30.450.40">
    <property type="match status" value="1"/>
</dbReference>
<dbReference type="GO" id="GO:0005524">
    <property type="term" value="F:ATP binding"/>
    <property type="evidence" value="ECO:0007669"/>
    <property type="project" value="UniProtKB-KW"/>
</dbReference>
<evidence type="ECO:0000256" key="5">
    <source>
        <dbReference type="ARBA" id="ARBA00022679"/>
    </source>
</evidence>
<dbReference type="CDD" id="cd00075">
    <property type="entry name" value="HATPase"/>
    <property type="match status" value="1"/>
</dbReference>
<dbReference type="InterPro" id="IPR003594">
    <property type="entry name" value="HATPase_dom"/>
</dbReference>
<dbReference type="SUPFAM" id="SSF55874">
    <property type="entry name" value="ATPase domain of HSP90 chaperone/DNA topoisomerase II/histidine kinase"/>
    <property type="match status" value="1"/>
</dbReference>
<dbReference type="SMART" id="SM00387">
    <property type="entry name" value="HATPase_c"/>
    <property type="match status" value="1"/>
</dbReference>
<dbReference type="PANTHER" id="PTHR45569:SF1">
    <property type="entry name" value="SENSOR PROTEIN KDPD"/>
    <property type="match status" value="1"/>
</dbReference>
<gene>
    <name evidence="15" type="ORF">E2K98_28460</name>
</gene>
<dbReference type="Pfam" id="PF02518">
    <property type="entry name" value="HATPase_c"/>
    <property type="match status" value="1"/>
</dbReference>
<keyword evidence="7" id="KW-0547">Nucleotide-binding</keyword>
<dbReference type="InterPro" id="IPR003852">
    <property type="entry name" value="Sig_transdc_His_kinase_KdpD_N"/>
</dbReference>
<dbReference type="InterPro" id="IPR003661">
    <property type="entry name" value="HisK_dim/P_dom"/>
</dbReference>
<dbReference type="FunFam" id="3.30.565.10:FF:000006">
    <property type="entry name" value="Sensor histidine kinase WalK"/>
    <property type="match status" value="1"/>
</dbReference>
<evidence type="ECO:0000256" key="8">
    <source>
        <dbReference type="ARBA" id="ARBA00022777"/>
    </source>
</evidence>
<evidence type="ECO:0000256" key="13">
    <source>
        <dbReference type="SAM" id="Phobius"/>
    </source>
</evidence>
<keyword evidence="5" id="KW-0808">Transferase</keyword>
<feature type="transmembrane region" description="Helical" evidence="13">
    <location>
        <begin position="393"/>
        <end position="412"/>
    </location>
</feature>
<evidence type="ECO:0000256" key="7">
    <source>
        <dbReference type="ARBA" id="ARBA00022741"/>
    </source>
</evidence>
<keyword evidence="11" id="KW-0902">Two-component regulatory system</keyword>
<dbReference type="CDD" id="cd00082">
    <property type="entry name" value="HisKA"/>
    <property type="match status" value="1"/>
</dbReference>
<dbReference type="Gene3D" id="3.40.50.300">
    <property type="entry name" value="P-loop containing nucleotide triphosphate hydrolases"/>
    <property type="match status" value="1"/>
</dbReference>
<sequence length="901" mass="101362">MDNEQWESSEGTIHSTEKKYGELTVFLGASSGVGKTYAMLEAACIKQKEGQYVLIGWLEEYDRQENKERIKELPNIKPRLIQDEEHHFFEMDIEEILNRHPQLVLIDELAHSNAPGSPRAKRYRDVEAILMAGIDVYTTINIYEVESLKDIVSKIIGMEVNETVPDKFLEHASQIRLVDSPSDEILRRFQEGKIRTISKNIDARKFFRLGNIIALREMALRYAAGQVDQQLDEYMHSNKIPGPWPVSEKVMVCVSASPFSKQLIRMARQMATSLKAEWIAVYVETPRRLPKSEQERLALSSNLQLAEELGATVRTIIGNSVAEEILELARSQNVKQIVIGKPRYSRIWEWMHGSVVNQVIRNSHEISVHIIPGQVERYNDIRHVTVSRENLKWSPYFIITASVVLLTILLRIFGLSFDLVNIALLYLFPVLFGSVRWGIGPSFYAAGIGVLAFDYFFVPPVYSLTVSDLRYLISFAVFLVVATLTASLASRLRHQLLEVRQREAITSTLYALSRQMTAVTDLSAALKSMDRQISETIGAQVAIYLPSETGELRLTEFSSGDLNWGQREPAMVIVKWVYRNGEIAGNGTHNLRDSPDLYLPLKTEDQIHGVLAVHLKNQDLVVTPDRMQLIEALTSLSAMAIARIKLQEEAKVVHLTAESERLRTALLDSISHELRTPLATIIGSVTALIDGDAVFSSNDRHELLSTIREGAMRMNRLVTNLLGMVRIESGMLRLRKHWCDLEDIVGVALTQVKDSLQNRVIRLAIDESIPPIEVDDVLLEQVLVNVLNNAIKYSPDRSEIVLSAKKNINVIEIFIRDEGAGIPPLELGRIFSKFYRGESTRNIPGTGLGLAICKGIIEAHEGTIRATENSPKGTIITISIPLFDPPLLRNENLQEEGVKTS</sequence>